<comment type="similarity">
    <text evidence="1">Belongs to the UPF0612 family.</text>
</comment>
<dbReference type="Pfam" id="PF08593">
    <property type="entry name" value="Mug135_C"/>
    <property type="match status" value="1"/>
</dbReference>
<feature type="domain" description="Mug135-like C-terminal" evidence="2">
    <location>
        <begin position="137"/>
        <end position="207"/>
    </location>
</feature>
<keyword evidence="4" id="KW-1185">Reference proteome</keyword>
<dbReference type="AlphaFoldDB" id="A0AAD7QMT0"/>
<proteinExistence type="inferred from homology"/>
<evidence type="ECO:0000259" key="2">
    <source>
        <dbReference type="Pfam" id="PF08593"/>
    </source>
</evidence>
<name>A0AAD7QMT0_9ASCO</name>
<dbReference type="RefSeq" id="XP_056041675.1">
    <property type="nucleotide sequence ID" value="XM_056186066.1"/>
</dbReference>
<evidence type="ECO:0000313" key="4">
    <source>
        <dbReference type="Proteomes" id="UP001217417"/>
    </source>
</evidence>
<dbReference type="Proteomes" id="UP001217417">
    <property type="component" value="Unassembled WGS sequence"/>
</dbReference>
<comment type="caution">
    <text evidence="3">The sequence shown here is derived from an EMBL/GenBank/DDBJ whole genome shotgun (WGS) entry which is preliminary data.</text>
</comment>
<evidence type="ECO:0000256" key="1">
    <source>
        <dbReference type="ARBA" id="ARBA00005788"/>
    </source>
</evidence>
<gene>
    <name evidence="3" type="ORF">POJ06DRAFT_239951</name>
</gene>
<dbReference type="GeneID" id="80881232"/>
<organism evidence="3 4">
    <name type="scientific">Lipomyces tetrasporus</name>
    <dbReference type="NCBI Taxonomy" id="54092"/>
    <lineage>
        <taxon>Eukaryota</taxon>
        <taxon>Fungi</taxon>
        <taxon>Dikarya</taxon>
        <taxon>Ascomycota</taxon>
        <taxon>Saccharomycotina</taxon>
        <taxon>Lipomycetes</taxon>
        <taxon>Lipomycetales</taxon>
        <taxon>Lipomycetaceae</taxon>
        <taxon>Lipomyces</taxon>
    </lineage>
</organism>
<protein>
    <recommendedName>
        <fullName evidence="2">Mug135-like C-terminal domain-containing protein</fullName>
    </recommendedName>
</protein>
<reference evidence="3" key="1">
    <citation type="submission" date="2023-03" db="EMBL/GenBank/DDBJ databases">
        <title>Near-Complete genome sequence of Lipomyces tetrasporous NRRL Y-64009, an oleaginous yeast capable of growing on lignocellulosic hydrolysates.</title>
        <authorList>
            <consortium name="Lawrence Berkeley National Laboratory"/>
            <person name="Jagtap S.S."/>
            <person name="Liu J.-J."/>
            <person name="Walukiewicz H.E."/>
            <person name="Pangilinan J."/>
            <person name="Lipzen A."/>
            <person name="Ahrendt S."/>
            <person name="Koriabine M."/>
            <person name="Cobaugh K."/>
            <person name="Salamov A."/>
            <person name="Yoshinaga Y."/>
            <person name="Ng V."/>
            <person name="Daum C."/>
            <person name="Grigoriev I.V."/>
            <person name="Slininger P.J."/>
            <person name="Dien B.S."/>
            <person name="Jin Y.-S."/>
            <person name="Rao C.V."/>
        </authorList>
    </citation>
    <scope>NUCLEOTIDE SEQUENCE</scope>
    <source>
        <strain evidence="3">NRRL Y-64009</strain>
    </source>
</reference>
<dbReference type="InterPro" id="IPR013902">
    <property type="entry name" value="Mug135-like_C"/>
</dbReference>
<accession>A0AAD7QMT0</accession>
<dbReference type="EMBL" id="JARPMG010000009">
    <property type="protein sequence ID" value="KAJ8098225.1"/>
    <property type="molecule type" value="Genomic_DNA"/>
</dbReference>
<sequence length="210" mass="23783">MLAEEPIVRPQLRASVQQVVPAQPEEPPTDQDLAAARSYYDYLSWREFLKFNDFEEGGLSDDKRPSQQEVADAISYLDNVKERVRVAHGDPLQQVLREIRESMRRLEEGKTDMSPRLDSVARAQNLPLIGPRRAENRAANGVGMLFWVVPFNDGSMTTDHPHNLPPLHTLANINNLNMARLRAYCAGYGFDVGNQAQMRTNIRKAIGKQE</sequence>
<evidence type="ECO:0000313" key="3">
    <source>
        <dbReference type="EMBL" id="KAJ8098225.1"/>
    </source>
</evidence>